<sequence length="290" mass="30897">MKKIKLLALCAIAAGVVTSCQKDEIADATTEVSSLDLSKAQIEALHEAGVNSYGAQLGKMETIDGVTKDVVYVADYALDLQKLMNGEFALGTAEDGQKQYRTNNLISSSNSTIDIIGYTGSCCALTSTMQTGLQWAVNNYNRINTRLNFRLTFGTDYQSKDMVVYNNGQGGAGGQAEFPSGGRPGKFIQINAGTGSFGGSNVNNVNEHVIGHEIGHAVGFRHTDYARRRCDGSNEGTAGSIGAVHIPGTPTANRWGQSGLDTNSLMISCFDGSEDGEFSNFDVVALEFLY</sequence>
<dbReference type="PROSITE" id="PS51257">
    <property type="entry name" value="PROKAR_LIPOPROTEIN"/>
    <property type="match status" value="1"/>
</dbReference>
<protein>
    <submittedName>
        <fullName evidence="1">Dual-action HEIGH metallo-peptidase</fullName>
    </submittedName>
</protein>
<dbReference type="Pfam" id="PF12388">
    <property type="entry name" value="Peptidase_M57"/>
    <property type="match status" value="1"/>
</dbReference>
<reference evidence="1 2" key="1">
    <citation type="submission" date="2019-02" db="EMBL/GenBank/DDBJ databases">
        <title>Genomic Encyclopedia of Type Strains, Phase IV (KMG-IV): sequencing the most valuable type-strain genomes for metagenomic binning, comparative biology and taxonomic classification.</title>
        <authorList>
            <person name="Goeker M."/>
        </authorList>
    </citation>
    <scope>NUCLEOTIDE SEQUENCE [LARGE SCALE GENOMIC DNA]</scope>
    <source>
        <strain evidence="1 2">DSM 17196</strain>
    </source>
</reference>
<dbReference type="InterPro" id="IPR024653">
    <property type="entry name" value="Peptidase_M10/M27/M57"/>
</dbReference>
<keyword evidence="2" id="KW-1185">Reference proteome</keyword>
<dbReference type="AlphaFoldDB" id="A0A4Q7PJ04"/>
<dbReference type="OrthoDB" id="785995at2"/>
<dbReference type="Gene3D" id="3.40.390.10">
    <property type="entry name" value="Collagenase (Catalytic Domain)"/>
    <property type="match status" value="1"/>
</dbReference>
<organism evidence="1 2">
    <name type="scientific">Aquimarina brevivitae</name>
    <dbReference type="NCBI Taxonomy" id="323412"/>
    <lineage>
        <taxon>Bacteria</taxon>
        <taxon>Pseudomonadati</taxon>
        <taxon>Bacteroidota</taxon>
        <taxon>Flavobacteriia</taxon>
        <taxon>Flavobacteriales</taxon>
        <taxon>Flavobacteriaceae</taxon>
        <taxon>Aquimarina</taxon>
    </lineage>
</organism>
<dbReference type="RefSeq" id="WP_130285824.1">
    <property type="nucleotide sequence ID" value="NZ_SGXE01000001.1"/>
</dbReference>
<gene>
    <name evidence="1" type="ORF">EV197_1249</name>
</gene>
<accession>A0A4Q7PJ04</accession>
<comment type="caution">
    <text evidence="1">The sequence shown here is derived from an EMBL/GenBank/DDBJ whole genome shotgun (WGS) entry which is preliminary data.</text>
</comment>
<dbReference type="SUPFAM" id="SSF55486">
    <property type="entry name" value="Metalloproteases ('zincins'), catalytic domain"/>
    <property type="match status" value="1"/>
</dbReference>
<dbReference type="EMBL" id="SGXE01000001">
    <property type="protein sequence ID" value="RZT00019.1"/>
    <property type="molecule type" value="Genomic_DNA"/>
</dbReference>
<evidence type="ECO:0000313" key="2">
    <source>
        <dbReference type="Proteomes" id="UP000292262"/>
    </source>
</evidence>
<dbReference type="InterPro" id="IPR024079">
    <property type="entry name" value="MetalloPept_cat_dom_sf"/>
</dbReference>
<evidence type="ECO:0000313" key="1">
    <source>
        <dbReference type="EMBL" id="RZT00019.1"/>
    </source>
</evidence>
<proteinExistence type="predicted"/>
<dbReference type="GO" id="GO:0008237">
    <property type="term" value="F:metallopeptidase activity"/>
    <property type="evidence" value="ECO:0007669"/>
    <property type="project" value="InterPro"/>
</dbReference>
<name>A0A4Q7PJ04_9FLAO</name>
<dbReference type="Proteomes" id="UP000292262">
    <property type="component" value="Unassembled WGS sequence"/>
</dbReference>